<dbReference type="RefSeq" id="WP_202720618.1">
    <property type="nucleotide sequence ID" value="NZ_BPEX01000001.1"/>
</dbReference>
<evidence type="ECO:0000256" key="4">
    <source>
        <dbReference type="SAM" id="SignalP"/>
    </source>
</evidence>
<evidence type="ECO:0000256" key="3">
    <source>
        <dbReference type="ARBA" id="ARBA00047594"/>
    </source>
</evidence>
<accession>A0ABS1SVF2</accession>
<evidence type="ECO:0000259" key="5">
    <source>
        <dbReference type="SMART" id="SM00014"/>
    </source>
</evidence>
<comment type="catalytic activity">
    <reaction evidence="3">
        <text>di-trans,octa-cis-undecaprenyl diphosphate + H2O = di-trans,octa-cis-undecaprenyl phosphate + phosphate + H(+)</text>
        <dbReference type="Rhea" id="RHEA:28094"/>
        <dbReference type="ChEBI" id="CHEBI:15377"/>
        <dbReference type="ChEBI" id="CHEBI:15378"/>
        <dbReference type="ChEBI" id="CHEBI:43474"/>
        <dbReference type="ChEBI" id="CHEBI:58405"/>
        <dbReference type="ChEBI" id="CHEBI:60392"/>
        <dbReference type="EC" id="3.6.1.27"/>
    </reaction>
</comment>
<dbReference type="EC" id="3.6.1.27" evidence="1"/>
<dbReference type="PANTHER" id="PTHR14969:SF13">
    <property type="entry name" value="AT30094P"/>
    <property type="match status" value="1"/>
</dbReference>
<sequence>MPTTKPVVCLSITTALALSTLSPSLYAQSEIFDGQSGTISEIGDVVQIALPAGALIGSLWIGDTEGAWQLTKGVAATAAITHTMKFGYERLRPDGSESNSFPSGHTSAAFSGAAYIHHRYGNAWGIPAYAAATFVGASRVWANRHYVDDVLAGGSIAVLSSLYFTDPYNNSALVVVPSFGEDHIGLAMSYTPGLKGPKGNKSNQNAEIWGEKKQTLLHSYSLLVGGFDTEKNQINEVGQDSFDLYDFSRESEPNTYAAAQLRWGLDESQYLSFGFVPMEARDTTILKQDTNFGGKSYHAGSEVVSAYRNWMLSTDYVYKLLTDSDWVLDVGAGVSIIGQSIRLDNINGENLSEHDDLFITPAASIEAGYHFTESLSTTIGYRISGLSDFDQESLWLSINYQLNDRWATSLFAGQINQTTDTNDYYNDAEFDYGGFAVTYAF</sequence>
<reference evidence="6 7" key="1">
    <citation type="submission" date="2021-01" db="EMBL/GenBank/DDBJ databases">
        <title>Genome sequence of Shewanella schlegeliana JCM 11561.</title>
        <authorList>
            <person name="Zhang H."/>
            <person name="Li C."/>
        </authorList>
    </citation>
    <scope>NUCLEOTIDE SEQUENCE [LARGE SCALE GENOMIC DNA]</scope>
    <source>
        <strain evidence="6 7">JCM 11561</strain>
    </source>
</reference>
<evidence type="ECO:0000256" key="2">
    <source>
        <dbReference type="ARBA" id="ARBA00032707"/>
    </source>
</evidence>
<evidence type="ECO:0000256" key="1">
    <source>
        <dbReference type="ARBA" id="ARBA00012374"/>
    </source>
</evidence>
<organism evidence="6 7">
    <name type="scientific">Shewanella schlegeliana</name>
    <dbReference type="NCBI Taxonomy" id="190308"/>
    <lineage>
        <taxon>Bacteria</taxon>
        <taxon>Pseudomonadati</taxon>
        <taxon>Pseudomonadota</taxon>
        <taxon>Gammaproteobacteria</taxon>
        <taxon>Alteromonadales</taxon>
        <taxon>Shewanellaceae</taxon>
        <taxon>Shewanella</taxon>
    </lineage>
</organism>
<comment type="caution">
    <text evidence="6">The sequence shown here is derived from an EMBL/GenBank/DDBJ whole genome shotgun (WGS) entry which is preliminary data.</text>
</comment>
<dbReference type="PANTHER" id="PTHR14969">
    <property type="entry name" value="SPHINGOSINE-1-PHOSPHATE PHOSPHOHYDROLASE"/>
    <property type="match status" value="1"/>
</dbReference>
<feature type="signal peptide" evidence="4">
    <location>
        <begin position="1"/>
        <end position="27"/>
    </location>
</feature>
<feature type="domain" description="Phosphatidic acid phosphatase type 2/haloperoxidase" evidence="5">
    <location>
        <begin position="71"/>
        <end position="165"/>
    </location>
</feature>
<protein>
    <recommendedName>
        <fullName evidence="1">undecaprenyl-diphosphate phosphatase</fullName>
        <ecNumber evidence="1">3.6.1.27</ecNumber>
    </recommendedName>
    <alternativeName>
        <fullName evidence="2">Undecaprenyl pyrophosphate phosphatase</fullName>
    </alternativeName>
</protein>
<dbReference type="Gene3D" id="1.20.144.10">
    <property type="entry name" value="Phosphatidic acid phosphatase type 2/haloperoxidase"/>
    <property type="match status" value="1"/>
</dbReference>
<name>A0ABS1SVF2_9GAMM</name>
<dbReference type="Pfam" id="PF01569">
    <property type="entry name" value="PAP2"/>
    <property type="match status" value="1"/>
</dbReference>
<keyword evidence="7" id="KW-1185">Reference proteome</keyword>
<evidence type="ECO:0000313" key="7">
    <source>
        <dbReference type="Proteomes" id="UP000604898"/>
    </source>
</evidence>
<evidence type="ECO:0000313" key="6">
    <source>
        <dbReference type="EMBL" id="MBL4912384.1"/>
    </source>
</evidence>
<dbReference type="SMART" id="SM00014">
    <property type="entry name" value="acidPPc"/>
    <property type="match status" value="1"/>
</dbReference>
<keyword evidence="4" id="KW-0732">Signal</keyword>
<feature type="chain" id="PRO_5047486298" description="undecaprenyl-diphosphate phosphatase" evidence="4">
    <location>
        <begin position="28"/>
        <end position="441"/>
    </location>
</feature>
<proteinExistence type="predicted"/>
<dbReference type="CDD" id="cd03394">
    <property type="entry name" value="PAP2_like_5"/>
    <property type="match status" value="1"/>
</dbReference>
<dbReference type="SUPFAM" id="SSF48317">
    <property type="entry name" value="Acid phosphatase/Vanadium-dependent haloperoxidase"/>
    <property type="match status" value="1"/>
</dbReference>
<dbReference type="InterPro" id="IPR000326">
    <property type="entry name" value="PAP2/HPO"/>
</dbReference>
<dbReference type="Proteomes" id="UP000604898">
    <property type="component" value="Unassembled WGS sequence"/>
</dbReference>
<dbReference type="EMBL" id="JAESVD010000002">
    <property type="protein sequence ID" value="MBL4912384.1"/>
    <property type="molecule type" value="Genomic_DNA"/>
</dbReference>
<dbReference type="InterPro" id="IPR036938">
    <property type="entry name" value="PAP2/HPO_sf"/>
</dbReference>
<gene>
    <name evidence="6" type="ORF">JMA39_04435</name>
</gene>